<keyword evidence="5 18" id="KW-0808">Transferase</keyword>
<evidence type="ECO:0000313" key="19">
    <source>
        <dbReference type="Proteomes" id="UP000002030"/>
    </source>
</evidence>
<dbReference type="EnsemblBacteria" id="ACZ19291">
    <property type="protein sequence ID" value="ACZ19291"/>
    <property type="gene ID" value="Taci_1059"/>
</dbReference>
<organism evidence="18 19">
    <name type="scientific">Thermanaerovibrio acidaminovorans (strain ATCC 49978 / DSM 6589 / Su883)</name>
    <name type="common">Selenomonas acidaminovorans</name>
    <dbReference type="NCBI Taxonomy" id="525903"/>
    <lineage>
        <taxon>Bacteria</taxon>
        <taxon>Thermotogati</taxon>
        <taxon>Synergistota</taxon>
        <taxon>Synergistia</taxon>
        <taxon>Synergistales</taxon>
        <taxon>Synergistaceae</taxon>
        <taxon>Thermanaerovibrio</taxon>
    </lineage>
</organism>
<feature type="binding site" evidence="13">
    <location>
        <position position="772"/>
    </location>
    <ligand>
        <name>substrate</name>
    </ligand>
</feature>
<evidence type="ECO:0000256" key="11">
    <source>
        <dbReference type="PIRNR" id="PIRNR000853"/>
    </source>
</evidence>
<keyword evidence="6 14" id="KW-0479">Metal-binding</keyword>
<dbReference type="EC" id="2.7.9.1" evidence="3 11"/>
<proteinExistence type="inferred from homology"/>
<evidence type="ECO:0000256" key="3">
    <source>
        <dbReference type="ARBA" id="ARBA00011994"/>
    </source>
</evidence>
<dbReference type="NCBIfam" id="NF004531">
    <property type="entry name" value="PRK05878.1"/>
    <property type="match status" value="1"/>
</dbReference>
<evidence type="ECO:0000256" key="8">
    <source>
        <dbReference type="ARBA" id="ARBA00022777"/>
    </source>
</evidence>
<dbReference type="STRING" id="525903.Taci_1059"/>
<evidence type="ECO:0000256" key="2">
    <source>
        <dbReference type="ARBA" id="ARBA00007837"/>
    </source>
</evidence>
<evidence type="ECO:0000259" key="17">
    <source>
        <dbReference type="Pfam" id="PF02896"/>
    </source>
</evidence>
<keyword evidence="9" id="KW-0067">ATP-binding</keyword>
<dbReference type="PROSITE" id="PS00370">
    <property type="entry name" value="PEP_ENZYMES_PHOS_SITE"/>
    <property type="match status" value="1"/>
</dbReference>
<dbReference type="AlphaFoldDB" id="D1B5K0"/>
<dbReference type="PATRIC" id="fig|525903.6.peg.1058"/>
<keyword evidence="19" id="KW-1185">Reference proteome</keyword>
<dbReference type="SUPFAM" id="SSF51621">
    <property type="entry name" value="Phosphoenolpyruvate/pyruvate domain"/>
    <property type="match status" value="1"/>
</dbReference>
<feature type="binding site" evidence="13">
    <location>
        <position position="774"/>
    </location>
    <ligand>
        <name>substrate</name>
    </ligand>
</feature>
<dbReference type="GO" id="GO:0005524">
    <property type="term" value="F:ATP binding"/>
    <property type="evidence" value="ECO:0007669"/>
    <property type="project" value="UniProtKB-UniRule"/>
</dbReference>
<dbReference type="InterPro" id="IPR013815">
    <property type="entry name" value="ATP_grasp_subdomain_1"/>
</dbReference>
<evidence type="ECO:0000256" key="14">
    <source>
        <dbReference type="PIRSR" id="PIRSR000853-3"/>
    </source>
</evidence>
<evidence type="ECO:0000256" key="12">
    <source>
        <dbReference type="PIRSR" id="PIRSR000853-1"/>
    </source>
</evidence>
<dbReference type="Gene3D" id="3.20.20.60">
    <property type="entry name" value="Phosphoenolpyruvate-binding domains"/>
    <property type="match status" value="1"/>
</dbReference>
<dbReference type="InterPro" id="IPR018274">
    <property type="entry name" value="PEP_util_AS"/>
</dbReference>
<dbReference type="NCBIfam" id="TIGR01828">
    <property type="entry name" value="pyru_phos_dikin"/>
    <property type="match status" value="1"/>
</dbReference>
<dbReference type="Proteomes" id="UP000002030">
    <property type="component" value="Chromosome"/>
</dbReference>
<dbReference type="Pfam" id="PF01326">
    <property type="entry name" value="PPDK_N"/>
    <property type="match status" value="3"/>
</dbReference>
<dbReference type="HOGENOM" id="CLU_015345_0_2_0"/>
<dbReference type="PROSITE" id="PS00742">
    <property type="entry name" value="PEP_ENZYMES_2"/>
    <property type="match status" value="1"/>
</dbReference>
<feature type="binding site" evidence="13">
    <location>
        <position position="773"/>
    </location>
    <ligand>
        <name>substrate</name>
    </ligand>
</feature>
<feature type="binding site" evidence="13">
    <location>
        <position position="775"/>
    </location>
    <ligand>
        <name>substrate</name>
    </ligand>
</feature>
<keyword evidence="7" id="KW-0547">Nucleotide-binding</keyword>
<dbReference type="EMBL" id="CP001818">
    <property type="protein sequence ID" value="ACZ19291.1"/>
    <property type="molecule type" value="Genomic_DNA"/>
</dbReference>
<evidence type="ECO:0000256" key="5">
    <source>
        <dbReference type="ARBA" id="ARBA00022679"/>
    </source>
</evidence>
<dbReference type="SUPFAM" id="SSF52009">
    <property type="entry name" value="Phosphohistidine domain"/>
    <property type="match status" value="1"/>
</dbReference>
<feature type="binding site" evidence="13">
    <location>
        <position position="615"/>
    </location>
    <ligand>
        <name>substrate</name>
    </ligand>
</feature>
<comment type="similarity">
    <text evidence="2 11">Belongs to the PEP-utilizing enzyme family.</text>
</comment>
<evidence type="ECO:0000259" key="15">
    <source>
        <dbReference type="Pfam" id="PF00391"/>
    </source>
</evidence>
<dbReference type="eggNOG" id="COG1080">
    <property type="taxonomic scope" value="Bacteria"/>
</dbReference>
<dbReference type="GO" id="GO:0016301">
    <property type="term" value="F:kinase activity"/>
    <property type="evidence" value="ECO:0007669"/>
    <property type="project" value="UniProtKB-UniRule"/>
</dbReference>
<feature type="binding site" evidence="13">
    <location>
        <position position="751"/>
    </location>
    <ligand>
        <name>substrate</name>
    </ligand>
</feature>
<dbReference type="RefSeq" id="WP_012869806.1">
    <property type="nucleotide sequence ID" value="NC_013522.1"/>
</dbReference>
<dbReference type="InterPro" id="IPR008279">
    <property type="entry name" value="PEP-util_enz_mobile_dom"/>
</dbReference>
<evidence type="ECO:0000256" key="6">
    <source>
        <dbReference type="ARBA" id="ARBA00022723"/>
    </source>
</evidence>
<dbReference type="Gene3D" id="3.30.470.20">
    <property type="entry name" value="ATP-grasp fold, B domain"/>
    <property type="match status" value="1"/>
</dbReference>
<evidence type="ECO:0000313" key="18">
    <source>
        <dbReference type="EMBL" id="ACZ19291.1"/>
    </source>
</evidence>
<dbReference type="InterPro" id="IPR040442">
    <property type="entry name" value="Pyrv_kinase-like_dom_sf"/>
</dbReference>
<dbReference type="Gene3D" id="3.50.30.10">
    <property type="entry name" value="Phosphohistidine domain"/>
    <property type="match status" value="1"/>
</dbReference>
<keyword evidence="10 14" id="KW-0460">Magnesium</keyword>
<evidence type="ECO:0000256" key="10">
    <source>
        <dbReference type="ARBA" id="ARBA00022842"/>
    </source>
</evidence>
<evidence type="ECO:0000256" key="9">
    <source>
        <dbReference type="ARBA" id="ARBA00022840"/>
    </source>
</evidence>
<dbReference type="InterPro" id="IPR023151">
    <property type="entry name" value="PEP_util_CS"/>
</dbReference>
<feature type="active site" description="Proton donor" evidence="12">
    <location>
        <position position="838"/>
    </location>
</feature>
<dbReference type="InterPro" id="IPR036637">
    <property type="entry name" value="Phosphohistidine_dom_sf"/>
</dbReference>
<feature type="binding site" evidence="13">
    <location>
        <position position="559"/>
    </location>
    <ligand>
        <name>substrate</name>
    </ligand>
</feature>
<keyword evidence="18" id="KW-0670">Pyruvate</keyword>
<feature type="domain" description="Pyruvate phosphate dikinase AMP/ATP-binding" evidence="16">
    <location>
        <begin position="302"/>
        <end position="356"/>
    </location>
</feature>
<dbReference type="Gene3D" id="3.30.1490.20">
    <property type="entry name" value="ATP-grasp fold, A domain"/>
    <property type="match status" value="1"/>
</dbReference>
<feature type="domain" description="PEP-utilising enzyme C-terminal" evidence="17">
    <location>
        <begin position="521"/>
        <end position="876"/>
    </location>
</feature>
<dbReference type="Gene3D" id="1.10.189.10">
    <property type="entry name" value="Pyruvate Phosphate Dikinase, domain 2"/>
    <property type="match status" value="1"/>
</dbReference>
<dbReference type="KEGG" id="tai:Taci_1059"/>
<comment type="cofactor">
    <cofactor evidence="1 11 14">
        <name>Mg(2+)</name>
        <dbReference type="ChEBI" id="CHEBI:18420"/>
    </cofactor>
</comment>
<dbReference type="Pfam" id="PF02896">
    <property type="entry name" value="PEP-utilizers_C"/>
    <property type="match status" value="1"/>
</dbReference>
<dbReference type="PANTHER" id="PTHR22931:SF9">
    <property type="entry name" value="PYRUVATE, PHOSPHATE DIKINASE 1, CHLOROPLASTIC"/>
    <property type="match status" value="1"/>
</dbReference>
<dbReference type="SUPFAM" id="SSF56059">
    <property type="entry name" value="Glutathione synthetase ATP-binding domain-like"/>
    <property type="match status" value="1"/>
</dbReference>
<feature type="domain" description="PEP-utilising enzyme mobile" evidence="15">
    <location>
        <begin position="420"/>
        <end position="501"/>
    </location>
</feature>
<dbReference type="PIRSF" id="PIRSF000853">
    <property type="entry name" value="PPDK"/>
    <property type="match status" value="1"/>
</dbReference>
<protein>
    <recommendedName>
        <fullName evidence="4 11">Pyruvate, phosphate dikinase</fullName>
        <ecNumber evidence="3 11">2.7.9.1</ecNumber>
    </recommendedName>
</protein>
<comment type="catalytic activity">
    <reaction evidence="11">
        <text>pyruvate + phosphate + ATP = phosphoenolpyruvate + AMP + diphosphate + H(+)</text>
        <dbReference type="Rhea" id="RHEA:10756"/>
        <dbReference type="ChEBI" id="CHEBI:15361"/>
        <dbReference type="ChEBI" id="CHEBI:15378"/>
        <dbReference type="ChEBI" id="CHEBI:30616"/>
        <dbReference type="ChEBI" id="CHEBI:33019"/>
        <dbReference type="ChEBI" id="CHEBI:43474"/>
        <dbReference type="ChEBI" id="CHEBI:58702"/>
        <dbReference type="ChEBI" id="CHEBI:456215"/>
        <dbReference type="EC" id="2.7.9.1"/>
    </reaction>
</comment>
<dbReference type="InterPro" id="IPR010121">
    <property type="entry name" value="Pyruvate_phosphate_dikinase"/>
</dbReference>
<dbReference type="PANTHER" id="PTHR22931">
    <property type="entry name" value="PHOSPHOENOLPYRUVATE DIKINASE-RELATED"/>
    <property type="match status" value="1"/>
</dbReference>
<feature type="active site" description="Tele-phosphohistidine intermediate" evidence="12">
    <location>
        <position position="453"/>
    </location>
</feature>
<feature type="binding site" evidence="14">
    <location>
        <position position="775"/>
    </location>
    <ligand>
        <name>Mg(2+)</name>
        <dbReference type="ChEBI" id="CHEBI:18420"/>
    </ligand>
</feature>
<dbReference type="eggNOG" id="COG0574">
    <property type="taxonomic scope" value="Bacteria"/>
</dbReference>
<evidence type="ECO:0000256" key="13">
    <source>
        <dbReference type="PIRSR" id="PIRSR000853-2"/>
    </source>
</evidence>
<evidence type="ECO:0000256" key="1">
    <source>
        <dbReference type="ARBA" id="ARBA00001946"/>
    </source>
</evidence>
<keyword evidence="8" id="KW-0418">Kinase</keyword>
<dbReference type="GO" id="GO:0050242">
    <property type="term" value="F:pyruvate, phosphate dikinase activity"/>
    <property type="evidence" value="ECO:0007669"/>
    <property type="project" value="UniProtKB-UniRule"/>
</dbReference>
<evidence type="ECO:0000259" key="16">
    <source>
        <dbReference type="Pfam" id="PF01326"/>
    </source>
</evidence>
<accession>D1B5K0</accession>
<feature type="domain" description="Pyruvate phosphate dikinase AMP/ATP-binding" evidence="16">
    <location>
        <begin position="20"/>
        <end position="54"/>
    </location>
</feature>
<feature type="domain" description="Pyruvate phosphate dikinase AMP/ATP-binding" evidence="16">
    <location>
        <begin position="65"/>
        <end position="292"/>
    </location>
</feature>
<name>D1B5K0_THEAS</name>
<dbReference type="InterPro" id="IPR000121">
    <property type="entry name" value="PEP_util_C"/>
</dbReference>
<gene>
    <name evidence="18" type="ordered locus">Taci_1059</name>
</gene>
<evidence type="ECO:0000256" key="4">
    <source>
        <dbReference type="ARBA" id="ARBA00020138"/>
    </source>
</evidence>
<evidence type="ECO:0000256" key="7">
    <source>
        <dbReference type="ARBA" id="ARBA00022741"/>
    </source>
</evidence>
<dbReference type="Gene3D" id="1.20.80.30">
    <property type="match status" value="1"/>
</dbReference>
<reference evidence="18 19" key="1">
    <citation type="journal article" date="2009" name="Stand. Genomic Sci.">
        <title>Complete genome sequence of Thermanaerovibrio acidaminovorans type strain (Su883).</title>
        <authorList>
            <person name="Chovatia M."/>
            <person name="Sikorski J."/>
            <person name="Schroder M."/>
            <person name="Lapidus A."/>
            <person name="Nolan M."/>
            <person name="Tice H."/>
            <person name="Glavina Del Rio T."/>
            <person name="Copeland A."/>
            <person name="Cheng J.F."/>
            <person name="Lucas S."/>
            <person name="Chen F."/>
            <person name="Bruce D."/>
            <person name="Goodwin L."/>
            <person name="Pitluck S."/>
            <person name="Ivanova N."/>
            <person name="Mavromatis K."/>
            <person name="Ovchinnikova G."/>
            <person name="Pati A."/>
            <person name="Chen A."/>
            <person name="Palaniappan K."/>
            <person name="Land M."/>
            <person name="Hauser L."/>
            <person name="Chang Y.J."/>
            <person name="Jeffries C.D."/>
            <person name="Chain P."/>
            <person name="Saunders E."/>
            <person name="Detter J.C."/>
            <person name="Brettin T."/>
            <person name="Rohde M."/>
            <person name="Goker M."/>
            <person name="Spring S."/>
            <person name="Bristow J."/>
            <person name="Markowitz V."/>
            <person name="Hugenholtz P."/>
            <person name="Kyrpides N.C."/>
            <person name="Klenk H.P."/>
            <person name="Eisen J.A."/>
        </authorList>
    </citation>
    <scope>NUCLEOTIDE SEQUENCE [LARGE SCALE GENOMIC DNA]</scope>
    <source>
        <strain evidence="19">ATCC 49978 / DSM 6589 / Su883</strain>
    </source>
</reference>
<sequence>MTDRKWVYQYEEGRADMKGLLGGKGANLAQMWNIGLPVPPGFIITTEACKAYWSDPEGLMDSIWPQVRDAVSKLEERTGKAFGGAENPLLVSVRSGAPVSMPGMMDTILNLGLNEATVDALAAASGDQRFAWDSYRRFIQMFSDVVLGVDIGEFEFLLSRVKGGQGCSYDHELTHQSLRKLVESYLRLLDSKGIKFPTDPWEQLRLAVEAVFKSWNTPRAVTYRSIHQIPDDLGTAVCVVSMVYGNLGDDCGTGVCFTRDPSTGERRLYGEFLVNAQGEDVVAGIRTPRPISELKSTMPEVYEELVKLTELLERHYRDMQDIEFTVERGRLYLLQTRNGKRTAKAAVRVAVEMVREGLITPEEAVRRVTPDQVEQLLHPQLDPTLKFDVLAKGLPASPGAAVGKVVFDADEAERMGKGGEDVILVRPETTPDDIHGLFAARGILTSHGGMTSHAAVVARGLGKPCVSGCEALDIDLARGVMRVGQREIRKYEVITIDGSRGLVALGALPLVQPSFSDDFRELLDYADGLSRLEVWANGDTPEDAQRARSFGARGIGLCRTEHMFMQADRLPVMQEMVASVTKEERIEALSKLKVMQKEDFVGIFRAMEGLPVTVRLLDPPLHEFLPKVPEMRERLEALEAEGKGDGPEARKIRVLIQRAESLKEANPMLGFRGCRLGIIYPEIYEMQVEAIFEATVELMSQGVQVYPDIMMPLVGTKEEMRRLREMVDSKAKEFEARLGGEIPYMVGTMIEVPRAALVAGELAEDAEFFSFGTNDLTQTTFGYSRDDAEGKFLAEYVRIHVLPDNPFHVLDRSGVGRLMELAVREGRQTRPDIQIGICGEHGGNPKSIAFCHKLGLKYVSCSPFRVPVARLAAAHAALGLID</sequence>
<dbReference type="OrthoDB" id="9765468at2"/>
<feature type="binding site" evidence="14">
    <location>
        <position position="751"/>
    </location>
    <ligand>
        <name>Mg(2+)</name>
        <dbReference type="ChEBI" id="CHEBI:18420"/>
    </ligand>
</feature>
<dbReference type="InterPro" id="IPR002192">
    <property type="entry name" value="PPDK_AMP/ATP-bd"/>
</dbReference>
<dbReference type="Pfam" id="PF00391">
    <property type="entry name" value="PEP-utilizers"/>
    <property type="match status" value="1"/>
</dbReference>
<dbReference type="InterPro" id="IPR015813">
    <property type="entry name" value="Pyrv/PenolPyrv_kinase-like_dom"/>
</dbReference>
<dbReference type="GO" id="GO:0046872">
    <property type="term" value="F:metal ion binding"/>
    <property type="evidence" value="ECO:0007669"/>
    <property type="project" value="UniProtKB-UniRule"/>
</dbReference>